<sequence length="460" mass="52347">MSRQGSGLVTVVAGLVLFLVPLVVAGDLQQTDVSHLYVAKSFNRALLDCLEYLQLPGERFEQYSALHFPDDADTKCLVRCIGLNMRWWNDTTGVQKAVMGNFFQPDPSDTEYEYRTAKCIEKRLGSLSGSRGSAPDDCCCRAYETFQCYLQYYGNLVQCPKALPQTRDMLVRSAHDCINILRVPDELLRCYSAGELRDAPETRCFLRCFFLRSGGYDAVRGFNLYRLYSRDSEHLDQRYLAQETMEQLQTIRSTNCDQCTEVYRSYKEVLGPLGIAFYEDSIIQEAANRALSDGSRCKECGQYEIYSKAEQHLLSLPEMLQKEEPVKKTGEEVESEDSSHFPVIPDSCGCGHQDVATPEEPEVPYYPQVEEDYQPPCTTTTTHKPTTTTTTTTPAPTTTTTEKPTVEYEGTTRPYLSWSHRQPTTELQSYRKSNYPKLSGSFCCTKCRKVSRVGHRKYYF</sequence>
<organism evidence="8">
    <name type="scientific">Anopheles marajoara</name>
    <dbReference type="NCBI Taxonomy" id="58244"/>
    <lineage>
        <taxon>Eukaryota</taxon>
        <taxon>Metazoa</taxon>
        <taxon>Ecdysozoa</taxon>
        <taxon>Arthropoda</taxon>
        <taxon>Hexapoda</taxon>
        <taxon>Insecta</taxon>
        <taxon>Pterygota</taxon>
        <taxon>Neoptera</taxon>
        <taxon>Endopterygota</taxon>
        <taxon>Diptera</taxon>
        <taxon>Nematocera</taxon>
        <taxon>Culicoidea</taxon>
        <taxon>Culicidae</taxon>
        <taxon>Anophelinae</taxon>
        <taxon>Anopheles</taxon>
    </lineage>
</organism>
<evidence type="ECO:0000256" key="4">
    <source>
        <dbReference type="ARBA" id="ARBA00022729"/>
    </source>
</evidence>
<accession>A0A2M4BMU8</accession>
<dbReference type="GO" id="GO:0005615">
    <property type="term" value="C:extracellular space"/>
    <property type="evidence" value="ECO:0007669"/>
    <property type="project" value="TreeGrafter"/>
</dbReference>
<dbReference type="Pfam" id="PF01395">
    <property type="entry name" value="PBP_GOBP"/>
    <property type="match status" value="2"/>
</dbReference>
<feature type="signal peptide" evidence="7">
    <location>
        <begin position="1"/>
        <end position="25"/>
    </location>
</feature>
<protein>
    <submittedName>
        <fullName evidence="8">Putative odorant binding protein</fullName>
    </submittedName>
</protein>
<keyword evidence="3" id="KW-0964">Secreted</keyword>
<dbReference type="PANTHER" id="PTHR11857">
    <property type="entry name" value="ODORANT BINDING PROTEIN-RELATED"/>
    <property type="match status" value="1"/>
</dbReference>
<name>A0A2M4BMU8_9DIPT</name>
<dbReference type="EMBL" id="GGFJ01005120">
    <property type="protein sequence ID" value="MBW54261.1"/>
    <property type="molecule type" value="Transcribed_RNA"/>
</dbReference>
<feature type="region of interest" description="Disordered" evidence="6">
    <location>
        <begin position="371"/>
        <end position="402"/>
    </location>
</feature>
<evidence type="ECO:0000256" key="5">
    <source>
        <dbReference type="ARBA" id="ARBA00023157"/>
    </source>
</evidence>
<feature type="compositionally biased region" description="Low complexity" evidence="6">
    <location>
        <begin position="375"/>
        <end position="402"/>
    </location>
</feature>
<dbReference type="SUPFAM" id="SSF47565">
    <property type="entry name" value="Insect pheromone/odorant-binding proteins"/>
    <property type="match status" value="2"/>
</dbReference>
<evidence type="ECO:0000256" key="6">
    <source>
        <dbReference type="SAM" id="MobiDB-lite"/>
    </source>
</evidence>
<feature type="chain" id="PRO_5014992736" evidence="7">
    <location>
        <begin position="26"/>
        <end position="460"/>
    </location>
</feature>
<dbReference type="GO" id="GO:0007608">
    <property type="term" value="P:sensory perception of smell"/>
    <property type="evidence" value="ECO:0007669"/>
    <property type="project" value="TreeGrafter"/>
</dbReference>
<dbReference type="PANTHER" id="PTHR11857:SF46">
    <property type="entry name" value="GENERAL ODORANT-BINDING PROTEIN 99A-RELATED"/>
    <property type="match status" value="1"/>
</dbReference>
<evidence type="ECO:0000256" key="2">
    <source>
        <dbReference type="ARBA" id="ARBA00008098"/>
    </source>
</evidence>
<dbReference type="Gene3D" id="1.10.238.20">
    <property type="entry name" value="Pheromone/general odorant binding protein domain"/>
    <property type="match status" value="2"/>
</dbReference>
<dbReference type="InterPro" id="IPR006170">
    <property type="entry name" value="PBP/GOBP"/>
</dbReference>
<dbReference type="FunFam" id="1.10.238.20:FF:000002">
    <property type="entry name" value="AGAP000641-PA"/>
    <property type="match status" value="1"/>
</dbReference>
<comment type="similarity">
    <text evidence="2">Belongs to the PBP/GOBP family.</text>
</comment>
<evidence type="ECO:0000256" key="7">
    <source>
        <dbReference type="SAM" id="SignalP"/>
    </source>
</evidence>
<dbReference type="CDD" id="cd23992">
    <property type="entry name" value="PBP_GOBP"/>
    <property type="match status" value="2"/>
</dbReference>
<evidence type="ECO:0000256" key="1">
    <source>
        <dbReference type="ARBA" id="ARBA00004613"/>
    </source>
</evidence>
<evidence type="ECO:0000313" key="8">
    <source>
        <dbReference type="EMBL" id="MBW54261.1"/>
    </source>
</evidence>
<dbReference type="GO" id="GO:0005549">
    <property type="term" value="F:odorant binding"/>
    <property type="evidence" value="ECO:0007669"/>
    <property type="project" value="InterPro"/>
</dbReference>
<dbReference type="InterPro" id="IPR036728">
    <property type="entry name" value="PBP_GOBP_sf"/>
</dbReference>
<evidence type="ECO:0000256" key="3">
    <source>
        <dbReference type="ARBA" id="ARBA00022525"/>
    </source>
</evidence>
<keyword evidence="4 7" id="KW-0732">Signal</keyword>
<proteinExistence type="inferred from homology"/>
<dbReference type="AlphaFoldDB" id="A0A2M4BMU8"/>
<keyword evidence="5" id="KW-1015">Disulfide bond</keyword>
<reference evidence="8" key="1">
    <citation type="submission" date="2018-01" db="EMBL/GenBank/DDBJ databases">
        <title>An insight into the sialome of Amazonian anophelines.</title>
        <authorList>
            <person name="Ribeiro J.M."/>
            <person name="Scarpassa V."/>
            <person name="Calvo E."/>
        </authorList>
    </citation>
    <scope>NUCLEOTIDE SEQUENCE</scope>
    <source>
        <tissue evidence="8">Salivary glands</tissue>
    </source>
</reference>
<comment type="subcellular location">
    <subcellularLocation>
        <location evidence="1">Secreted</location>
    </subcellularLocation>
</comment>